<dbReference type="PROSITE" id="PS00678">
    <property type="entry name" value="WD_REPEATS_1"/>
    <property type="match status" value="1"/>
</dbReference>
<feature type="compositionally biased region" description="Low complexity" evidence="4">
    <location>
        <begin position="208"/>
        <end position="220"/>
    </location>
</feature>
<dbReference type="InterPro" id="IPR015943">
    <property type="entry name" value="WD40/YVTN_repeat-like_dom_sf"/>
</dbReference>
<dbReference type="SUPFAM" id="SSF52540">
    <property type="entry name" value="P-loop containing nucleoside triphosphate hydrolases"/>
    <property type="match status" value="1"/>
</dbReference>
<name>A0A8J3FL37_9ACTN</name>
<reference evidence="7" key="1">
    <citation type="journal article" date="2014" name="Int. J. Syst. Evol. Microbiol.">
        <title>Complete genome sequence of Corynebacterium casei LMG S-19264T (=DSM 44701T), isolated from a smear-ripened cheese.</title>
        <authorList>
            <consortium name="US DOE Joint Genome Institute (JGI-PGF)"/>
            <person name="Walter F."/>
            <person name="Albersmeier A."/>
            <person name="Kalinowski J."/>
            <person name="Ruckert C."/>
        </authorList>
    </citation>
    <scope>NUCLEOTIDE SEQUENCE</scope>
    <source>
        <strain evidence="7">CGMCC 4.7299</strain>
    </source>
</reference>
<evidence type="ECO:0000256" key="1">
    <source>
        <dbReference type="ARBA" id="ARBA00022574"/>
    </source>
</evidence>
<keyword evidence="5" id="KW-1133">Transmembrane helix</keyword>
<dbReference type="Pfam" id="PF20703">
    <property type="entry name" value="nSTAND1"/>
    <property type="match status" value="1"/>
</dbReference>
<evidence type="ECO:0000313" key="8">
    <source>
        <dbReference type="Proteomes" id="UP000656042"/>
    </source>
</evidence>
<gene>
    <name evidence="7" type="ORF">GCM10012284_01100</name>
</gene>
<feature type="repeat" description="WD" evidence="3">
    <location>
        <begin position="1004"/>
        <end position="1045"/>
    </location>
</feature>
<keyword evidence="5" id="KW-0472">Membrane</keyword>
<dbReference type="Pfam" id="PF00400">
    <property type="entry name" value="WD40"/>
    <property type="match status" value="4"/>
</dbReference>
<evidence type="ECO:0000256" key="3">
    <source>
        <dbReference type="PROSITE-ProRule" id="PRU00221"/>
    </source>
</evidence>
<dbReference type="SUPFAM" id="SSF50998">
    <property type="entry name" value="Quinoprotein alcohol dehydrogenase-like"/>
    <property type="match status" value="1"/>
</dbReference>
<feature type="repeat" description="WD" evidence="3">
    <location>
        <begin position="1283"/>
        <end position="1324"/>
    </location>
</feature>
<organism evidence="7 8">
    <name type="scientific">Mangrovihabitans endophyticus</name>
    <dbReference type="NCBI Taxonomy" id="1751298"/>
    <lineage>
        <taxon>Bacteria</taxon>
        <taxon>Bacillati</taxon>
        <taxon>Actinomycetota</taxon>
        <taxon>Actinomycetes</taxon>
        <taxon>Micromonosporales</taxon>
        <taxon>Micromonosporaceae</taxon>
        <taxon>Mangrovihabitans</taxon>
    </lineage>
</organism>
<feature type="region of interest" description="Disordered" evidence="4">
    <location>
        <begin position="200"/>
        <end position="227"/>
    </location>
</feature>
<feature type="transmembrane region" description="Helical" evidence="5">
    <location>
        <begin position="634"/>
        <end position="653"/>
    </location>
</feature>
<keyword evidence="8" id="KW-1185">Reference proteome</keyword>
<dbReference type="Gene3D" id="2.130.10.10">
    <property type="entry name" value="YVTN repeat-like/Quinoprotein amine dehydrogenase"/>
    <property type="match status" value="3"/>
</dbReference>
<dbReference type="SUPFAM" id="SSF63829">
    <property type="entry name" value="Calcium-dependent phosphotriesterase"/>
    <property type="match status" value="1"/>
</dbReference>
<proteinExistence type="predicted"/>
<dbReference type="InterPro" id="IPR011659">
    <property type="entry name" value="WD40"/>
</dbReference>
<dbReference type="InterPro" id="IPR049052">
    <property type="entry name" value="nSTAND1"/>
</dbReference>
<dbReference type="PANTHER" id="PTHR19879:SF9">
    <property type="entry name" value="TRANSCRIPTION INITIATION FACTOR TFIID SUBUNIT 5"/>
    <property type="match status" value="1"/>
</dbReference>
<dbReference type="EMBL" id="BMMX01000001">
    <property type="protein sequence ID" value="GGK71106.1"/>
    <property type="molecule type" value="Genomic_DNA"/>
</dbReference>
<protein>
    <recommendedName>
        <fullName evidence="6">Novel STAND NTPase 1 domain-containing protein</fullName>
    </recommendedName>
</protein>
<sequence>MDVTTEPAERARSGVRAWVRSARSGLRRATPYGIVAFLTASAVAPVAGAGLGLTGEYAAALDQIGELGSNYLAGLLAQTAERVRGTDEQTWRDAVAEELLARLESGDAALRDEVSAVLHAVGAVDAALQAADESLRLELATAFGSFRHDMGRLHLLAEDAAVSLTEIQRHLAEQSREQRQQTDLLRQSLVLTVQLRQAVQDGRRTSESESGPAAAPPSGGADDDVSPYPGLAGFDALDVRFFRGRETLVAELMGRLSEQQVGGPPLVVVGVSGVGKSSLLRAGVLPAIADGGLGSDVAGWPWLVMTPGPRPLAEFTTRMAALGTDRIVILVDQFEELFTQCADPRERVAFVSALAAVRPALVIVALRAGFYAHCTEIAPMVPMLGAGQFVVGPLDSDDLRRAVLEPAAEAGLTVQPGLVELLLTDLGAPGYEPGALPLLAHALRATWERRDARTLTVAGYRRTGGIQRAVAETAERVYVDLDERTRAGLRRALLGLVTVVDGLAVRRRGSPAEVHLEALRPLIDARLVTAGEDLVEITHEALLIGWPRLAGWMEEAREEILLRQRLSQAAAEWAASGDDPDVLYRGSRLDAAREWAADNPDITAEQRRFLAASQEAAQARKRTRLRTTRRLRRLVGGLAVALLLVVAGALIAVQQGSEARHQRQEALSRQLAAESRTDHFPDQLGSVRKALLAWQAAPTREARDALMFAQQTSLVGRLGARAAEASVAVSPDGRRVAVGYRDTNELRLFDAMTLRPVGPARRSPGENLISVAFSPDGRYLATGAVTVVDGLALWDGITGRPLRNLPAFGAVAWLPDSSAVLAVRTEEPLRLVAWDPATGRPIGARQLDRPSVTSLAVSPDGRYVAAATGGDGALLRWSDGHLLTTLGKATDVGFAADGTLFTVRLDGLVQVRRAADDWAPVTAYDGPDPLLDDAGSRFGVTPDGTVIISGDDPGEVLRLTAGGPRPTLAGFRGLLTDAATSADGGLLAVAGLGEAPTLFRRDRIMPHPQVVGRLAYGPAGARLATGSSDPVVRIWDAHTGGLLDTLPLAADDGPLGLAYGPDGSLAVSVRQGSRVLVFGPDGGLRRTLRMASDLFPSAVAFSPDGSLLVAVANPTAQLDPGQDRAPVQERDDPDAYVWDTRTWAARPPVRLPGHLSIDTAFTPDGRYLLISSNRSRDPLPQQGAVWRFRAPGLTLVDSRAFGGAVHHFAVSPDSATVALPRGQGADLVRVDGLTPAGVLGHHPFDVSEVAFSADGHLLATGTDSDTDLIRVWDTGTGDLVTELRGESSRTGDLRFAPDAPVLASGSNDWTAVQWRLDPAVAVSLLCERLAPSAHVSGEGLPEVCG</sequence>
<dbReference type="InterPro" id="IPR027417">
    <property type="entry name" value="P-loop_NTPase"/>
</dbReference>
<keyword evidence="2" id="KW-0677">Repeat</keyword>
<dbReference type="PANTHER" id="PTHR19879">
    <property type="entry name" value="TRANSCRIPTION INITIATION FACTOR TFIID"/>
    <property type="match status" value="1"/>
</dbReference>
<evidence type="ECO:0000256" key="5">
    <source>
        <dbReference type="SAM" id="Phobius"/>
    </source>
</evidence>
<dbReference type="PROSITE" id="PS50082">
    <property type="entry name" value="WD_REPEATS_2"/>
    <property type="match status" value="2"/>
</dbReference>
<dbReference type="Proteomes" id="UP000656042">
    <property type="component" value="Unassembled WGS sequence"/>
</dbReference>
<dbReference type="InterPro" id="IPR001680">
    <property type="entry name" value="WD40_rpt"/>
</dbReference>
<dbReference type="InterPro" id="IPR011047">
    <property type="entry name" value="Quinoprotein_ADH-like_sf"/>
</dbReference>
<feature type="domain" description="Novel STAND NTPase 1" evidence="6">
    <location>
        <begin position="227"/>
        <end position="580"/>
    </location>
</feature>
<evidence type="ECO:0000259" key="6">
    <source>
        <dbReference type="Pfam" id="PF20703"/>
    </source>
</evidence>
<evidence type="ECO:0000256" key="4">
    <source>
        <dbReference type="SAM" id="MobiDB-lite"/>
    </source>
</evidence>
<dbReference type="InterPro" id="IPR019775">
    <property type="entry name" value="WD40_repeat_CS"/>
</dbReference>
<keyword evidence="1 3" id="KW-0853">WD repeat</keyword>
<dbReference type="Pfam" id="PF07676">
    <property type="entry name" value="PD40"/>
    <property type="match status" value="1"/>
</dbReference>
<reference evidence="7" key="2">
    <citation type="submission" date="2020-09" db="EMBL/GenBank/DDBJ databases">
        <authorList>
            <person name="Sun Q."/>
            <person name="Zhou Y."/>
        </authorList>
    </citation>
    <scope>NUCLEOTIDE SEQUENCE</scope>
    <source>
        <strain evidence="7">CGMCC 4.7299</strain>
    </source>
</reference>
<dbReference type="SMART" id="SM00320">
    <property type="entry name" value="WD40"/>
    <property type="match status" value="7"/>
</dbReference>
<accession>A0A8J3FL37</accession>
<evidence type="ECO:0000313" key="7">
    <source>
        <dbReference type="EMBL" id="GGK71106.1"/>
    </source>
</evidence>
<comment type="caution">
    <text evidence="7">The sequence shown here is derived from an EMBL/GenBank/DDBJ whole genome shotgun (WGS) entry which is preliminary data.</text>
</comment>
<dbReference type="RefSeq" id="WP_189077022.1">
    <property type="nucleotide sequence ID" value="NZ_BMMX01000001.1"/>
</dbReference>
<dbReference type="PROSITE" id="PS50294">
    <property type="entry name" value="WD_REPEATS_REGION"/>
    <property type="match status" value="1"/>
</dbReference>
<feature type="transmembrane region" description="Helical" evidence="5">
    <location>
        <begin position="348"/>
        <end position="370"/>
    </location>
</feature>
<evidence type="ECO:0000256" key="2">
    <source>
        <dbReference type="ARBA" id="ARBA00022737"/>
    </source>
</evidence>
<keyword evidence="5" id="KW-0812">Transmembrane</keyword>